<protein>
    <submittedName>
        <fullName evidence="3">Uncharacterized protein</fullName>
    </submittedName>
</protein>
<feature type="compositionally biased region" description="Low complexity" evidence="1">
    <location>
        <begin position="216"/>
        <end position="252"/>
    </location>
</feature>
<feature type="region of interest" description="Disordered" evidence="1">
    <location>
        <begin position="83"/>
        <end position="107"/>
    </location>
</feature>
<proteinExistence type="predicted"/>
<feature type="chain" id="PRO_5041270058" evidence="2">
    <location>
        <begin position="21"/>
        <end position="380"/>
    </location>
</feature>
<comment type="caution">
    <text evidence="3">The sequence shown here is derived from an EMBL/GenBank/DDBJ whole genome shotgun (WGS) entry which is preliminary data.</text>
</comment>
<feature type="signal peptide" evidence="2">
    <location>
        <begin position="1"/>
        <end position="20"/>
    </location>
</feature>
<feature type="compositionally biased region" description="Acidic residues" evidence="1">
    <location>
        <begin position="198"/>
        <end position="211"/>
    </location>
</feature>
<evidence type="ECO:0000313" key="4">
    <source>
        <dbReference type="Proteomes" id="UP001161017"/>
    </source>
</evidence>
<keyword evidence="2" id="KW-0732">Signal</keyword>
<feature type="region of interest" description="Disordered" evidence="1">
    <location>
        <begin position="189"/>
        <end position="252"/>
    </location>
</feature>
<reference evidence="3" key="1">
    <citation type="journal article" date="2023" name="Genome Biol. Evol.">
        <title>First Whole Genome Sequence and Flow Cytometry Genome Size Data for the Lichen-Forming Fungus Ramalina farinacea (Ascomycota).</title>
        <authorList>
            <person name="Llewellyn T."/>
            <person name="Mian S."/>
            <person name="Hill R."/>
            <person name="Leitch I.J."/>
            <person name="Gaya E."/>
        </authorList>
    </citation>
    <scope>NUCLEOTIDE SEQUENCE</scope>
    <source>
        <strain evidence="3">LIQ254RAFAR</strain>
    </source>
</reference>
<dbReference type="EMBL" id="JAPUFD010000003">
    <property type="protein sequence ID" value="MDI1486175.1"/>
    <property type="molecule type" value="Genomic_DNA"/>
</dbReference>
<evidence type="ECO:0000256" key="2">
    <source>
        <dbReference type="SAM" id="SignalP"/>
    </source>
</evidence>
<organism evidence="3 4">
    <name type="scientific">Ramalina farinacea</name>
    <dbReference type="NCBI Taxonomy" id="258253"/>
    <lineage>
        <taxon>Eukaryota</taxon>
        <taxon>Fungi</taxon>
        <taxon>Dikarya</taxon>
        <taxon>Ascomycota</taxon>
        <taxon>Pezizomycotina</taxon>
        <taxon>Lecanoromycetes</taxon>
        <taxon>OSLEUM clade</taxon>
        <taxon>Lecanoromycetidae</taxon>
        <taxon>Lecanorales</taxon>
        <taxon>Lecanorineae</taxon>
        <taxon>Ramalinaceae</taxon>
        <taxon>Ramalina</taxon>
    </lineage>
</organism>
<evidence type="ECO:0000256" key="1">
    <source>
        <dbReference type="SAM" id="MobiDB-lite"/>
    </source>
</evidence>
<keyword evidence="4" id="KW-1185">Reference proteome</keyword>
<sequence>MSNWYLIVLTGIGSLWLASAAPTNIQDCLTIPELCPELFDYLLPPKPVSGSSVFSGSSNNGTKQQVNQTQQLFAASSFNQSSFNRSTHTVPSTLPTPGTHNASIPHPQAKNWTVEVVKIPGLSSDTTTNVTIAGNQTQLPVYYNSTGVGVIVLPVVLGGVILAGTGAIGPKPPLPIFLDGDGKPILSESEQEEISHDSDDDEEGEDNDPEPPDTNTSMSASFSGSSTSASSSSTKMIMSPASMQSPSSTISSNFSSTVATASSTIPTATANASMDNIFMIFEPMDYWIVPMDEGYEIASLIDASINADQSNRLQNNCSKTASTNSTNPYAAITYLSVQPSSGLRAPIGTGGLQLLSAGNLVFSDAYAFLSDWEWYFFYYR</sequence>
<dbReference type="Proteomes" id="UP001161017">
    <property type="component" value="Unassembled WGS sequence"/>
</dbReference>
<evidence type="ECO:0000313" key="3">
    <source>
        <dbReference type="EMBL" id="MDI1486175.1"/>
    </source>
</evidence>
<name>A0AA43QGM5_9LECA</name>
<feature type="compositionally biased region" description="Polar residues" evidence="1">
    <location>
        <begin position="87"/>
        <end position="102"/>
    </location>
</feature>
<dbReference type="AlphaFoldDB" id="A0AA43QGM5"/>
<gene>
    <name evidence="3" type="ORF">OHK93_005401</name>
</gene>
<accession>A0AA43QGM5</accession>